<dbReference type="PIRSF" id="PIRSF000168">
    <property type="entry name" value="Acyl-CoA_oxidase"/>
    <property type="match status" value="1"/>
</dbReference>
<evidence type="ECO:0000256" key="3">
    <source>
        <dbReference type="ARBA" id="ARBA00004275"/>
    </source>
</evidence>
<dbReference type="Pfam" id="PF22924">
    <property type="entry name" value="ACOX_C_alpha1"/>
    <property type="match status" value="1"/>
</dbReference>
<dbReference type="GO" id="GO:0055088">
    <property type="term" value="P:lipid homeostasis"/>
    <property type="evidence" value="ECO:0007669"/>
    <property type="project" value="TreeGrafter"/>
</dbReference>
<dbReference type="Pfam" id="PF02770">
    <property type="entry name" value="Acyl-CoA_dh_M"/>
    <property type="match status" value="1"/>
</dbReference>
<dbReference type="Pfam" id="PF14749">
    <property type="entry name" value="Acyl-CoA_ox_N"/>
    <property type="match status" value="1"/>
</dbReference>
<dbReference type="FunFam" id="2.40.110.10:FF:000003">
    <property type="entry name" value="Acyl-coenzyme A oxidase"/>
    <property type="match status" value="1"/>
</dbReference>
<dbReference type="STRING" id="796925.A0A137P4T0"/>
<evidence type="ECO:0000256" key="2">
    <source>
        <dbReference type="ARBA" id="ARBA00001974"/>
    </source>
</evidence>
<feature type="binding site" evidence="15">
    <location>
        <position position="207"/>
    </location>
    <ligand>
        <name>FAD</name>
        <dbReference type="ChEBI" id="CHEBI:57692"/>
    </ligand>
</feature>
<evidence type="ECO:0000256" key="1">
    <source>
        <dbReference type="ARBA" id="ARBA00001201"/>
    </source>
</evidence>
<dbReference type="UniPathway" id="UPA00661"/>
<keyword evidence="10" id="KW-0443">Lipid metabolism</keyword>
<dbReference type="InterPro" id="IPR002655">
    <property type="entry name" value="Acyl-CoA_oxidase_C"/>
</dbReference>
<feature type="domain" description="Acyl-CoA oxidase/dehydrogenase middle" evidence="17">
    <location>
        <begin position="164"/>
        <end position="274"/>
    </location>
</feature>
<gene>
    <name evidence="20" type="ORF">CONCODRAFT_50042</name>
</gene>
<comment type="subcellular location">
    <subcellularLocation>
        <location evidence="3">Peroxisome</location>
    </subcellularLocation>
</comment>
<comment type="subunit">
    <text evidence="12">Heteropentamer composed of five different subunits.</text>
</comment>
<keyword evidence="21" id="KW-1185">Reference proteome</keyword>
<dbReference type="Pfam" id="PF01756">
    <property type="entry name" value="ACOX"/>
    <property type="match status" value="1"/>
</dbReference>
<evidence type="ECO:0000259" key="17">
    <source>
        <dbReference type="Pfam" id="PF02770"/>
    </source>
</evidence>
<dbReference type="GO" id="GO:0005504">
    <property type="term" value="F:fatty acid binding"/>
    <property type="evidence" value="ECO:0007669"/>
    <property type="project" value="TreeGrafter"/>
</dbReference>
<evidence type="ECO:0000256" key="9">
    <source>
        <dbReference type="ARBA" id="ARBA00023002"/>
    </source>
</evidence>
<feature type="domain" description="Acyl-coenzyme A oxidase N-terminal" evidence="18">
    <location>
        <begin position="43"/>
        <end position="153"/>
    </location>
</feature>
<dbReference type="InterPro" id="IPR012258">
    <property type="entry name" value="Acyl-CoA_oxidase"/>
</dbReference>
<comment type="catalytic activity">
    <reaction evidence="1">
        <text>a 2,3-saturated acyl-CoA + O2 = a (2E)-enoyl-CoA + H2O2</text>
        <dbReference type="Rhea" id="RHEA:38959"/>
        <dbReference type="ChEBI" id="CHEBI:15379"/>
        <dbReference type="ChEBI" id="CHEBI:16240"/>
        <dbReference type="ChEBI" id="CHEBI:58856"/>
        <dbReference type="ChEBI" id="CHEBI:65111"/>
        <dbReference type="EC" id="1.3.3.6"/>
    </reaction>
</comment>
<evidence type="ECO:0000256" key="15">
    <source>
        <dbReference type="PIRSR" id="PIRSR000168-2"/>
    </source>
</evidence>
<evidence type="ECO:0000256" key="8">
    <source>
        <dbReference type="ARBA" id="ARBA00022832"/>
    </source>
</evidence>
<sequence length="706" mass="79219">MSSSNLRRLQQLTSQLNVNPCSDTVIDPKKSIQDERLNPSFPIQELTDYINGGAENSRLKKMVMEQLERDPLWKVDDYPNLSLEELRVRVFKKVKSLVSYFMNEPLPMFYLRFEVVNLVDPGFYTRVGVHYGLFVSNLQSQATPNQFAYWLEQGALNMQGMFGCFAMTELGHGSNVQGVETTATLDLDTDEFVIHTPTLTATKWWIGGAAHTATHAVVFAQLIVKGKNHGVKSFVVPLRDPKDFSLKIGVTIGDCGKKMGRDGIDNGYIQFSHVRIPRSYLLMKYTKVDSEGNVTKPPLDQVGYGALMNGRVSMVRDGAIFAFKALTIALRYAAVRRQFSSTPDQPETKLLDYPIHQHRLIPLLAKAFALRFTANEVKAIYENLLEVIDQAKSPESLKAAMNVMKEAHATSAGLKAFSTWECLDIIERCRQACGGHGYSSYTGLANMYQDFAVQCTWEGDNTILTLQLGRYLIQSYLNRNKGELPPGIQYLNLLSSPEKMKSTCKSNNVDDLINLNTLVQAWDLACASCARDAGEAYQKAVNQGQTPEQAFEFASVERLRAAKIHTNGYTIKQFAQSLQNAPKSLQPILTRLAQLHAVNTTVEFSGELLQVGYFNPEQMSIIRDQVKTLCTEIRKDVIPLVDSFGFSDYVVNSPLGRYDGDVYTAYFDLVQRNNPPVHPPPYFESLIKPLLQNKSENAEIINMEID</sequence>
<dbReference type="InterPro" id="IPR037069">
    <property type="entry name" value="AcylCoA_DH/ox_N_sf"/>
</dbReference>
<evidence type="ECO:0000256" key="12">
    <source>
        <dbReference type="ARBA" id="ARBA00063271"/>
    </source>
</evidence>
<dbReference type="InterPro" id="IPR029320">
    <property type="entry name" value="Acyl-CoA_ox_N"/>
</dbReference>
<keyword evidence="9" id="KW-0560">Oxidoreductase</keyword>
<dbReference type="InterPro" id="IPR036250">
    <property type="entry name" value="AcylCo_DH-like_C"/>
</dbReference>
<dbReference type="PANTHER" id="PTHR10909:SF352">
    <property type="entry name" value="ACYL-COENZYME A OXIDASE-LIKE PROTEIN"/>
    <property type="match status" value="1"/>
</dbReference>
<evidence type="ECO:0000259" key="16">
    <source>
        <dbReference type="Pfam" id="PF01756"/>
    </source>
</evidence>
<comment type="similarity">
    <text evidence="5 13">Belongs to the acyl-CoA oxidase family.</text>
</comment>
<evidence type="ECO:0000256" key="13">
    <source>
        <dbReference type="PIRNR" id="PIRNR000168"/>
    </source>
</evidence>
<dbReference type="AlphaFoldDB" id="A0A137P4T0"/>
<feature type="domain" description="Acyl-CoA oxidase C-alpha1" evidence="19">
    <location>
        <begin position="304"/>
        <end position="473"/>
    </location>
</feature>
<dbReference type="GO" id="GO:0003997">
    <property type="term" value="F:acyl-CoA oxidase activity"/>
    <property type="evidence" value="ECO:0007669"/>
    <property type="project" value="UniProtKB-EC"/>
</dbReference>
<evidence type="ECO:0000256" key="5">
    <source>
        <dbReference type="ARBA" id="ARBA00006288"/>
    </source>
</evidence>
<dbReference type="FunFam" id="1.20.140.10:FF:000015">
    <property type="entry name" value="Acyl-coenzyme A oxidase"/>
    <property type="match status" value="1"/>
</dbReference>
<evidence type="ECO:0000256" key="4">
    <source>
        <dbReference type="ARBA" id="ARBA00004846"/>
    </source>
</evidence>
<dbReference type="PANTHER" id="PTHR10909">
    <property type="entry name" value="ELECTRON TRANSPORT OXIDOREDUCTASE"/>
    <property type="match status" value="1"/>
</dbReference>
<feature type="active site" description="Proton acceptor" evidence="14">
    <location>
        <position position="458"/>
    </location>
</feature>
<reference evidence="20 21" key="1">
    <citation type="journal article" date="2015" name="Genome Biol. Evol.">
        <title>Phylogenomic analyses indicate that early fungi evolved digesting cell walls of algal ancestors of land plants.</title>
        <authorList>
            <person name="Chang Y."/>
            <person name="Wang S."/>
            <person name="Sekimoto S."/>
            <person name="Aerts A.L."/>
            <person name="Choi C."/>
            <person name="Clum A."/>
            <person name="LaButti K.M."/>
            <person name="Lindquist E.A."/>
            <person name="Yee Ngan C."/>
            <person name="Ohm R.A."/>
            <person name="Salamov A.A."/>
            <person name="Grigoriev I.V."/>
            <person name="Spatafora J.W."/>
            <person name="Berbee M.L."/>
        </authorList>
    </citation>
    <scope>NUCLEOTIDE SEQUENCE [LARGE SCALE GENOMIC DNA]</scope>
    <source>
        <strain evidence="20 21">NRRL 28638</strain>
    </source>
</reference>
<dbReference type="SUPFAM" id="SSF47203">
    <property type="entry name" value="Acyl-CoA dehydrogenase C-terminal domain-like"/>
    <property type="match status" value="2"/>
</dbReference>
<comment type="cofactor">
    <cofactor evidence="2">
        <name>FAD</name>
        <dbReference type="ChEBI" id="CHEBI:57692"/>
    </cofactor>
</comment>
<dbReference type="FunFam" id="1.10.540.10:FF:000018">
    <property type="entry name" value="Acyl-coenzyme A oxidase"/>
    <property type="match status" value="1"/>
</dbReference>
<dbReference type="InterPro" id="IPR055060">
    <property type="entry name" value="ACOX_C_alpha1"/>
</dbReference>
<evidence type="ECO:0000256" key="7">
    <source>
        <dbReference type="ARBA" id="ARBA00022827"/>
    </source>
</evidence>
<evidence type="ECO:0000256" key="6">
    <source>
        <dbReference type="ARBA" id="ARBA00022630"/>
    </source>
</evidence>
<dbReference type="InterPro" id="IPR006091">
    <property type="entry name" value="Acyl-CoA_Oxase/DH_mid-dom"/>
</dbReference>
<dbReference type="Proteomes" id="UP000070444">
    <property type="component" value="Unassembled WGS sequence"/>
</dbReference>
<dbReference type="OMA" id="AHGTNAK"/>
<evidence type="ECO:0000256" key="14">
    <source>
        <dbReference type="PIRSR" id="PIRSR000168-1"/>
    </source>
</evidence>
<evidence type="ECO:0000313" key="20">
    <source>
        <dbReference type="EMBL" id="KXN70003.1"/>
    </source>
</evidence>
<dbReference type="OrthoDB" id="538336at2759"/>
<dbReference type="GO" id="GO:0071949">
    <property type="term" value="F:FAD binding"/>
    <property type="evidence" value="ECO:0007669"/>
    <property type="project" value="InterPro"/>
</dbReference>
<comment type="pathway">
    <text evidence="4">Lipid metabolism; peroxisomal fatty acid beta-oxidation.</text>
</comment>
<dbReference type="InterPro" id="IPR009100">
    <property type="entry name" value="AcylCoA_DH/oxidase_NM_dom_sf"/>
</dbReference>
<dbReference type="GO" id="GO:0005777">
    <property type="term" value="C:peroxisome"/>
    <property type="evidence" value="ECO:0007669"/>
    <property type="project" value="UniProtKB-SubCell"/>
</dbReference>
<evidence type="ECO:0000259" key="19">
    <source>
        <dbReference type="Pfam" id="PF22924"/>
    </source>
</evidence>
<dbReference type="InterPro" id="IPR046373">
    <property type="entry name" value="Acyl-CoA_Oxase/DH_mid-dom_sf"/>
</dbReference>
<dbReference type="Gene3D" id="1.10.540.10">
    <property type="entry name" value="Acyl-CoA dehydrogenase/oxidase, N-terminal domain"/>
    <property type="match status" value="1"/>
</dbReference>
<dbReference type="FunFam" id="1.20.140.10:FF:000013">
    <property type="entry name" value="Acyl-coenzyme A oxidase"/>
    <property type="match status" value="1"/>
</dbReference>
<evidence type="ECO:0000259" key="18">
    <source>
        <dbReference type="Pfam" id="PF14749"/>
    </source>
</evidence>
<evidence type="ECO:0000256" key="11">
    <source>
        <dbReference type="ARBA" id="ARBA00023140"/>
    </source>
</evidence>
<dbReference type="EMBL" id="KQ964515">
    <property type="protein sequence ID" value="KXN70003.1"/>
    <property type="molecule type" value="Genomic_DNA"/>
</dbReference>
<proteinExistence type="inferred from homology"/>
<accession>A0A137P4T0</accession>
<dbReference type="Gene3D" id="2.40.110.10">
    <property type="entry name" value="Butyryl-CoA Dehydrogenase, subunit A, domain 2"/>
    <property type="match status" value="1"/>
</dbReference>
<dbReference type="SUPFAM" id="SSF56645">
    <property type="entry name" value="Acyl-CoA dehydrogenase NM domain-like"/>
    <property type="match status" value="1"/>
</dbReference>
<keyword evidence="11" id="KW-0576">Peroxisome</keyword>
<keyword evidence="8" id="KW-0276">Fatty acid metabolism</keyword>
<keyword evidence="7 13" id="KW-0274">FAD</keyword>
<name>A0A137P4T0_CONC2</name>
<keyword evidence="6 13" id="KW-0285">Flavoprotein</keyword>
<dbReference type="GO" id="GO:0033540">
    <property type="term" value="P:fatty acid beta-oxidation using acyl-CoA oxidase"/>
    <property type="evidence" value="ECO:0007669"/>
    <property type="project" value="UniProtKB-UniPathway"/>
</dbReference>
<evidence type="ECO:0000313" key="21">
    <source>
        <dbReference type="Proteomes" id="UP000070444"/>
    </source>
</evidence>
<dbReference type="Gene3D" id="1.20.140.10">
    <property type="entry name" value="Butyryl-CoA Dehydrogenase, subunit A, domain 3"/>
    <property type="match status" value="2"/>
</dbReference>
<evidence type="ECO:0000256" key="10">
    <source>
        <dbReference type="ARBA" id="ARBA00023098"/>
    </source>
</evidence>
<organism evidence="20 21">
    <name type="scientific">Conidiobolus coronatus (strain ATCC 28846 / CBS 209.66 / NRRL 28638)</name>
    <name type="common">Delacroixia coronata</name>
    <dbReference type="NCBI Taxonomy" id="796925"/>
    <lineage>
        <taxon>Eukaryota</taxon>
        <taxon>Fungi</taxon>
        <taxon>Fungi incertae sedis</taxon>
        <taxon>Zoopagomycota</taxon>
        <taxon>Entomophthoromycotina</taxon>
        <taxon>Entomophthoromycetes</taxon>
        <taxon>Entomophthorales</taxon>
        <taxon>Ancylistaceae</taxon>
        <taxon>Conidiobolus</taxon>
    </lineage>
</organism>
<protein>
    <recommendedName>
        <fullName evidence="13">Acyl-coenzyme A oxidase</fullName>
    </recommendedName>
</protein>
<feature type="domain" description="Acyl-CoA oxidase C-terminal" evidence="16">
    <location>
        <begin position="514"/>
        <end position="692"/>
    </location>
</feature>
<feature type="binding site" evidence="15">
    <location>
        <position position="168"/>
    </location>
    <ligand>
        <name>FAD</name>
        <dbReference type="ChEBI" id="CHEBI:57692"/>
    </ligand>
</feature>